<keyword evidence="2" id="KW-0547">Nucleotide-binding</keyword>
<keyword evidence="3" id="KW-0496">Mitochondrion</keyword>
<keyword evidence="10" id="KW-1185">Reference proteome</keyword>
<evidence type="ECO:0000256" key="3">
    <source>
        <dbReference type="ARBA" id="ARBA00022787"/>
    </source>
</evidence>
<evidence type="ECO:0000313" key="9">
    <source>
        <dbReference type="EMBL" id="TEY86382.1"/>
    </source>
</evidence>
<dbReference type="InterPro" id="IPR027417">
    <property type="entry name" value="P-loop_NTPase"/>
</dbReference>
<accession>A0A4Y8DJ82</accession>
<feature type="compositionally biased region" description="Low complexity" evidence="6">
    <location>
        <begin position="214"/>
        <end position="237"/>
    </location>
</feature>
<keyword evidence="3" id="KW-1000">Mitochondrion outer membrane</keyword>
<dbReference type="SMART" id="SM00382">
    <property type="entry name" value="AAA"/>
    <property type="match status" value="1"/>
</dbReference>
<dbReference type="Gene3D" id="1.10.8.60">
    <property type="match status" value="1"/>
</dbReference>
<keyword evidence="7" id="KW-0472">Membrane</keyword>
<dbReference type="InterPro" id="IPR041569">
    <property type="entry name" value="AAA_lid_3"/>
</dbReference>
<feature type="region of interest" description="Disordered" evidence="6">
    <location>
        <begin position="213"/>
        <end position="237"/>
    </location>
</feature>
<evidence type="ECO:0000313" key="10">
    <source>
        <dbReference type="Proteomes" id="UP000297299"/>
    </source>
</evidence>
<evidence type="ECO:0000259" key="8">
    <source>
        <dbReference type="SMART" id="SM00382"/>
    </source>
</evidence>
<dbReference type="SUPFAM" id="SSF52540">
    <property type="entry name" value="P-loop containing nucleoside triphosphate hydrolases"/>
    <property type="match status" value="1"/>
</dbReference>
<reference evidence="9 10" key="1">
    <citation type="submission" date="2017-11" db="EMBL/GenBank/DDBJ databases">
        <title>Comparative genomics of Botrytis spp.</title>
        <authorList>
            <person name="Valero-Jimenez C.A."/>
            <person name="Tapia P."/>
            <person name="Veloso J."/>
            <person name="Silva-Moreno E."/>
            <person name="Staats M."/>
            <person name="Valdes J.H."/>
            <person name="Van Kan J.A.L."/>
        </authorList>
    </citation>
    <scope>NUCLEOTIDE SEQUENCE [LARGE SCALE GENOMIC DNA]</scope>
    <source>
        <strain evidence="9 10">MUCL2830</strain>
    </source>
</reference>
<proteinExistence type="predicted"/>
<dbReference type="PANTHER" id="PTHR45644:SF56">
    <property type="entry name" value="AAA ATPASE, PUTATIVE (AFU_ORTHOLOGUE AFUA_2G12920)-RELATED"/>
    <property type="match status" value="1"/>
</dbReference>
<keyword evidence="7" id="KW-0812">Transmembrane</keyword>
<evidence type="ECO:0000256" key="5">
    <source>
        <dbReference type="SAM" id="Coils"/>
    </source>
</evidence>
<dbReference type="InterPro" id="IPR003959">
    <property type="entry name" value="ATPase_AAA_core"/>
</dbReference>
<dbReference type="AlphaFoldDB" id="A0A4Y8DJ82"/>
<dbReference type="GO" id="GO:0016887">
    <property type="term" value="F:ATP hydrolysis activity"/>
    <property type="evidence" value="ECO:0007669"/>
    <property type="project" value="InterPro"/>
</dbReference>
<dbReference type="PANTHER" id="PTHR45644">
    <property type="entry name" value="AAA ATPASE, PUTATIVE (AFU_ORTHOLOGUE AFUA_2G12920)-RELATED-RELATED"/>
    <property type="match status" value="1"/>
</dbReference>
<keyword evidence="4" id="KW-0067">ATP-binding</keyword>
<dbReference type="STRING" id="38488.A0A4Y8DJ82"/>
<keyword evidence="5" id="KW-0175">Coiled coil</keyword>
<feature type="coiled-coil region" evidence="5">
    <location>
        <begin position="456"/>
        <end position="485"/>
    </location>
</feature>
<feature type="region of interest" description="Disordered" evidence="6">
    <location>
        <begin position="47"/>
        <end position="70"/>
    </location>
</feature>
<keyword evidence="7" id="KW-1133">Transmembrane helix</keyword>
<feature type="transmembrane region" description="Helical" evidence="7">
    <location>
        <begin position="260"/>
        <end position="290"/>
    </location>
</feature>
<protein>
    <recommendedName>
        <fullName evidence="8">AAA+ ATPase domain-containing protein</fullName>
    </recommendedName>
</protein>
<dbReference type="GO" id="GO:0005524">
    <property type="term" value="F:ATP binding"/>
    <property type="evidence" value="ECO:0007669"/>
    <property type="project" value="UniProtKB-KW"/>
</dbReference>
<comment type="caution">
    <text evidence="9">The sequence shown here is derived from an EMBL/GenBank/DDBJ whole genome shotgun (WGS) entry which is preliminary data.</text>
</comment>
<evidence type="ECO:0000256" key="6">
    <source>
        <dbReference type="SAM" id="MobiDB-lite"/>
    </source>
</evidence>
<name>A0A4Y8DJ82_9HELO</name>
<gene>
    <name evidence="9" type="ORF">BOTCAL_0009g00090</name>
</gene>
<feature type="compositionally biased region" description="Pro residues" evidence="6">
    <location>
        <begin position="49"/>
        <end position="58"/>
    </location>
</feature>
<evidence type="ECO:0000256" key="2">
    <source>
        <dbReference type="ARBA" id="ARBA00022741"/>
    </source>
</evidence>
<dbReference type="Pfam" id="PF17862">
    <property type="entry name" value="AAA_lid_3"/>
    <property type="match status" value="1"/>
</dbReference>
<sequence length="901" mass="101945">MAVDVDARVNANEVEEVISDVSMPSWFMENCVKTAFELSQEARRIVILPPNPPNPPNPTEKVQDTTLNGQESQEERYELDSFLYDELLNLVMPKDKAVLPKQQAEGLGATFSSDKTPKFALDAVQLLLPGGFHAFLGQEFLSEVAKKFASDVQADLIELNIDDFRDLAEHFGNGEDSEHRDDQRRGDDHYLNLLYDQCMCVELCCPASSVCTISRSSSPITRSTSSESASDSSESSVRTTNSREYEFLCRRGSKRSRNKLFFLLQYLGLLTFATILVLIVISVLTGSIIFRHKLMSKTSSRIYNNMYSSLSQDEEELLSVDEQLESVDSVTKLGMQKIHQTGTSIDKPEEMEIADRRRFQYTTLFKNVIESHLVKNTLEKHEENNNTGSAALVVLVSGVGRFCNYQKYLQVFKHLQAAIRTLSKENTIIIMLGGDDDGILNSVSNQTQKGIMRMFTARSQEQYRLLEKDKENARLEENIRHLQRCIRMSPEAKMSPLAQPYTVDWETFIPDATLRAMRRHFFPWDNIEIIARTAAKGRLDIDSMKIVMETYEKRNEAEKQWLEKHEDKDDLKEPWKSKLPRRAWSIAEQISKSQQDEHLYQLLDTVVSPGDLNTTWSNIELDSDIKARITDIISLGESQKDSCGILKTSAGGALLYGPPGTGKTQLARVLAKTSGSIMLSVSGAEMESKYVGETEKLVASLFKLGKMLFPSIIFIDEADSLFSSRSQGGSGSIYQRKLVNQLLQEADGLSKDSNSPFLLLATNLPHLLDPAVLRRVPCRIYIGLPTISARENMFRMFLKEESLDRGVDLKKLAEVTHRYTGSDIMALCVETAVISQREYRNTEAGESLHVKGSRILNISHFHQALKSNTPTTSPQLMQEMRRFAQMYDKSAVSRMVLYQYW</sequence>
<feature type="domain" description="AAA+ ATPase" evidence="8">
    <location>
        <begin position="649"/>
        <end position="786"/>
    </location>
</feature>
<dbReference type="Pfam" id="PF00004">
    <property type="entry name" value="AAA"/>
    <property type="match status" value="1"/>
</dbReference>
<dbReference type="OrthoDB" id="39734at2759"/>
<dbReference type="GO" id="GO:0005741">
    <property type="term" value="C:mitochondrial outer membrane"/>
    <property type="evidence" value="ECO:0007669"/>
    <property type="project" value="UniProtKB-SubCell"/>
</dbReference>
<dbReference type="EMBL" id="PHWZ01000009">
    <property type="protein sequence ID" value="TEY86382.1"/>
    <property type="molecule type" value="Genomic_DNA"/>
</dbReference>
<evidence type="ECO:0000256" key="4">
    <source>
        <dbReference type="ARBA" id="ARBA00022840"/>
    </source>
</evidence>
<dbReference type="InterPro" id="IPR003593">
    <property type="entry name" value="AAA+_ATPase"/>
</dbReference>
<evidence type="ECO:0000256" key="7">
    <source>
        <dbReference type="SAM" id="Phobius"/>
    </source>
</evidence>
<dbReference type="Proteomes" id="UP000297299">
    <property type="component" value="Unassembled WGS sequence"/>
</dbReference>
<comment type="subcellular location">
    <subcellularLocation>
        <location evidence="1">Mitochondrion outer membrane</location>
        <topology evidence="1">Single-pass membrane protein</topology>
    </subcellularLocation>
</comment>
<dbReference type="Gene3D" id="3.40.50.300">
    <property type="entry name" value="P-loop containing nucleotide triphosphate hydrolases"/>
    <property type="match status" value="1"/>
</dbReference>
<dbReference type="InterPro" id="IPR051701">
    <property type="entry name" value="Mito_OM_Translocase_MSP1"/>
</dbReference>
<organism evidence="9 10">
    <name type="scientific">Botryotinia calthae</name>
    <dbReference type="NCBI Taxonomy" id="38488"/>
    <lineage>
        <taxon>Eukaryota</taxon>
        <taxon>Fungi</taxon>
        <taxon>Dikarya</taxon>
        <taxon>Ascomycota</taxon>
        <taxon>Pezizomycotina</taxon>
        <taxon>Leotiomycetes</taxon>
        <taxon>Helotiales</taxon>
        <taxon>Sclerotiniaceae</taxon>
        <taxon>Botryotinia</taxon>
    </lineage>
</organism>
<evidence type="ECO:0000256" key="1">
    <source>
        <dbReference type="ARBA" id="ARBA00004572"/>
    </source>
</evidence>